<comment type="PTM">
    <text evidence="11">The Fe-S cluster can be nitrosylated by nitric oxide (NO).</text>
</comment>
<evidence type="ECO:0000256" key="4">
    <source>
        <dbReference type="ARBA" id="ARBA00022723"/>
    </source>
</evidence>
<feature type="binding site" evidence="11">
    <location>
        <position position="64"/>
    </location>
    <ligand>
        <name>[4Fe-4S] cluster</name>
        <dbReference type="ChEBI" id="CHEBI:49883"/>
    </ligand>
</feature>
<keyword evidence="7 11" id="KW-0805">Transcription regulation</keyword>
<evidence type="ECO:0000313" key="14">
    <source>
        <dbReference type="EMBL" id="GAA0424410.1"/>
    </source>
</evidence>
<dbReference type="EMBL" id="BAAABX010000056">
    <property type="protein sequence ID" value="GAA0424410.1"/>
    <property type="molecule type" value="Genomic_DNA"/>
</dbReference>
<dbReference type="PANTHER" id="PTHR38839">
    <property type="entry name" value="TRANSCRIPTIONAL REGULATOR WHID-RELATED"/>
    <property type="match status" value="1"/>
</dbReference>
<evidence type="ECO:0000256" key="9">
    <source>
        <dbReference type="ARBA" id="ARBA00023157"/>
    </source>
</evidence>
<dbReference type="InterPro" id="IPR034768">
    <property type="entry name" value="4FE4S_WBL"/>
</dbReference>
<feature type="binding site" evidence="11">
    <location>
        <position position="73"/>
    </location>
    <ligand>
        <name>[4Fe-4S] cluster</name>
        <dbReference type="ChEBI" id="CHEBI:49883"/>
    </ligand>
</feature>
<keyword evidence="15" id="KW-1185">Reference proteome</keyword>
<keyword evidence="6 11" id="KW-0411">Iron-sulfur</keyword>
<dbReference type="PROSITE" id="PS51674">
    <property type="entry name" value="4FE4S_WBL"/>
    <property type="match status" value="1"/>
</dbReference>
<feature type="domain" description="4Fe-4S Wbl-type" evidence="13">
    <location>
        <begin position="35"/>
        <end position="97"/>
    </location>
</feature>
<comment type="caution">
    <text evidence="14">The sequence shown here is derived from an EMBL/GenBank/DDBJ whole genome shotgun (WGS) entry which is preliminary data.</text>
</comment>
<evidence type="ECO:0000256" key="3">
    <source>
        <dbReference type="ARBA" id="ARBA00022485"/>
    </source>
</evidence>
<comment type="function">
    <text evidence="11">Acts as a transcriptional regulator. Probably redox-responsive. The apo- but not holo-form probably binds DNA.</text>
</comment>
<feature type="region of interest" description="Disordered" evidence="12">
    <location>
        <begin position="88"/>
        <end position="120"/>
    </location>
</feature>
<comment type="cofactor">
    <cofactor evidence="11">
        <name>[4Fe-4S] cluster</name>
        <dbReference type="ChEBI" id="CHEBI:49883"/>
    </cofactor>
    <text evidence="11">Binds 1 [4Fe-4S] cluster per subunit. Following nitrosylation of the [4Fe-4S] cluster binds 1 [4Fe-8(NO)] cluster per subunit.</text>
</comment>
<comment type="similarity">
    <text evidence="2 11">Belongs to the WhiB family.</text>
</comment>
<keyword evidence="9 11" id="KW-1015">Disulfide bond</keyword>
<dbReference type="Pfam" id="PF02467">
    <property type="entry name" value="Whib"/>
    <property type="match status" value="1"/>
</dbReference>
<name>A0ABN0YZR1_9ACTN</name>
<feature type="binding site" evidence="11">
    <location>
        <position position="67"/>
    </location>
    <ligand>
        <name>[4Fe-4S] cluster</name>
        <dbReference type="ChEBI" id="CHEBI:49883"/>
    </ligand>
</feature>
<evidence type="ECO:0000256" key="1">
    <source>
        <dbReference type="ARBA" id="ARBA00004496"/>
    </source>
</evidence>
<keyword evidence="4 11" id="KW-0479">Metal-binding</keyword>
<protein>
    <recommendedName>
        <fullName evidence="11">Transcriptional regulator WhiB</fullName>
    </recommendedName>
</protein>
<evidence type="ECO:0000259" key="13">
    <source>
        <dbReference type="PROSITE" id="PS51674"/>
    </source>
</evidence>
<evidence type="ECO:0000256" key="8">
    <source>
        <dbReference type="ARBA" id="ARBA00023125"/>
    </source>
</evidence>
<reference evidence="14 15" key="1">
    <citation type="journal article" date="2019" name="Int. J. Syst. Evol. Microbiol.">
        <title>The Global Catalogue of Microorganisms (GCM) 10K type strain sequencing project: providing services to taxonomists for standard genome sequencing and annotation.</title>
        <authorList>
            <consortium name="The Broad Institute Genomics Platform"/>
            <consortium name="The Broad Institute Genome Sequencing Center for Infectious Disease"/>
            <person name="Wu L."/>
            <person name="Ma J."/>
        </authorList>
    </citation>
    <scope>NUCLEOTIDE SEQUENCE [LARGE SCALE GENOMIC DNA]</scope>
    <source>
        <strain evidence="14 15">JCM 4788</strain>
    </source>
</reference>
<keyword evidence="11" id="KW-0963">Cytoplasm</keyword>
<keyword evidence="8 11" id="KW-0238">DNA-binding</keyword>
<keyword evidence="3 11" id="KW-0004">4Fe-4S</keyword>
<gene>
    <name evidence="11" type="primary">whiB</name>
    <name evidence="14" type="ORF">GCM10010357_52360</name>
</gene>
<feature type="region of interest" description="Disordered" evidence="12">
    <location>
        <begin position="1"/>
        <end position="30"/>
    </location>
</feature>
<evidence type="ECO:0000256" key="10">
    <source>
        <dbReference type="ARBA" id="ARBA00023163"/>
    </source>
</evidence>
<evidence type="ECO:0000256" key="5">
    <source>
        <dbReference type="ARBA" id="ARBA00023004"/>
    </source>
</evidence>
<feature type="compositionally biased region" description="Basic and acidic residues" evidence="12">
    <location>
        <begin position="92"/>
        <end position="106"/>
    </location>
</feature>
<dbReference type="PANTHER" id="PTHR38839:SF6">
    <property type="entry name" value="TRANSCRIPTIONAL REGULATOR WHIB1"/>
    <property type="match status" value="1"/>
</dbReference>
<evidence type="ECO:0000256" key="11">
    <source>
        <dbReference type="HAMAP-Rule" id="MF_01479"/>
    </source>
</evidence>
<proteinExistence type="inferred from homology"/>
<feature type="compositionally biased region" description="Basic and acidic residues" evidence="12">
    <location>
        <begin position="21"/>
        <end position="30"/>
    </location>
</feature>
<sequence>MKPVKSSKKPMNAVGPTGPEEPTRPAEENWREHAACRHEDPDLFFPVGSGAPALAQADGARSVCRRCPVREPCLRWALSTGQEYGVWGGTTEAERRSLRRENERRRVGSTPRDGGPGARG</sequence>
<evidence type="ECO:0000256" key="6">
    <source>
        <dbReference type="ARBA" id="ARBA00023014"/>
    </source>
</evidence>
<evidence type="ECO:0000256" key="12">
    <source>
        <dbReference type="SAM" id="MobiDB-lite"/>
    </source>
</evidence>
<dbReference type="InterPro" id="IPR003482">
    <property type="entry name" value="Whib"/>
</dbReference>
<evidence type="ECO:0000256" key="7">
    <source>
        <dbReference type="ARBA" id="ARBA00023015"/>
    </source>
</evidence>
<organism evidence="14 15">
    <name type="scientific">Streptomyces luteireticuli</name>
    <dbReference type="NCBI Taxonomy" id="173858"/>
    <lineage>
        <taxon>Bacteria</taxon>
        <taxon>Bacillati</taxon>
        <taxon>Actinomycetota</taxon>
        <taxon>Actinomycetes</taxon>
        <taxon>Kitasatosporales</taxon>
        <taxon>Streptomycetaceae</taxon>
        <taxon>Streptomyces</taxon>
    </lineage>
</organism>
<evidence type="ECO:0000256" key="2">
    <source>
        <dbReference type="ARBA" id="ARBA00006597"/>
    </source>
</evidence>
<feature type="binding site" evidence="11">
    <location>
        <position position="36"/>
    </location>
    <ligand>
        <name>[4Fe-4S] cluster</name>
        <dbReference type="ChEBI" id="CHEBI:49883"/>
    </ligand>
</feature>
<keyword evidence="5 11" id="KW-0408">Iron</keyword>
<dbReference type="Proteomes" id="UP001500879">
    <property type="component" value="Unassembled WGS sequence"/>
</dbReference>
<comment type="subcellular location">
    <subcellularLocation>
        <location evidence="1 11">Cytoplasm</location>
    </subcellularLocation>
</comment>
<accession>A0ABN0YZR1</accession>
<comment type="PTM">
    <text evidence="11">Upon Fe-S cluster removal intramolecular disulfide bonds are formed.</text>
</comment>
<dbReference type="HAMAP" id="MF_01479">
    <property type="entry name" value="WhiB"/>
    <property type="match status" value="1"/>
</dbReference>
<keyword evidence="10 11" id="KW-0804">Transcription</keyword>
<evidence type="ECO:0000313" key="15">
    <source>
        <dbReference type="Proteomes" id="UP001500879"/>
    </source>
</evidence>